<keyword evidence="1" id="KW-0175">Coiled coil</keyword>
<feature type="coiled-coil region" evidence="1">
    <location>
        <begin position="31"/>
        <end position="58"/>
    </location>
</feature>
<protein>
    <submittedName>
        <fullName evidence="3">F-box domain-containing protein</fullName>
    </submittedName>
</protein>
<gene>
    <name evidence="3" type="ORF">MSAN_01338500</name>
</gene>
<dbReference type="EMBL" id="JACAZH010000010">
    <property type="protein sequence ID" value="KAF7357425.1"/>
    <property type="molecule type" value="Genomic_DNA"/>
</dbReference>
<feature type="domain" description="F-box" evidence="2">
    <location>
        <begin position="77"/>
        <end position="123"/>
    </location>
</feature>
<evidence type="ECO:0000259" key="2">
    <source>
        <dbReference type="Pfam" id="PF12937"/>
    </source>
</evidence>
<dbReference type="AlphaFoldDB" id="A0A8H6YG94"/>
<evidence type="ECO:0000313" key="3">
    <source>
        <dbReference type="EMBL" id="KAF7357425.1"/>
    </source>
</evidence>
<name>A0A8H6YG94_9AGAR</name>
<dbReference type="Pfam" id="PF12937">
    <property type="entry name" value="F-box-like"/>
    <property type="match status" value="1"/>
</dbReference>
<proteinExistence type="predicted"/>
<organism evidence="3 4">
    <name type="scientific">Mycena sanguinolenta</name>
    <dbReference type="NCBI Taxonomy" id="230812"/>
    <lineage>
        <taxon>Eukaryota</taxon>
        <taxon>Fungi</taxon>
        <taxon>Dikarya</taxon>
        <taxon>Basidiomycota</taxon>
        <taxon>Agaricomycotina</taxon>
        <taxon>Agaricomycetes</taxon>
        <taxon>Agaricomycetidae</taxon>
        <taxon>Agaricales</taxon>
        <taxon>Marasmiineae</taxon>
        <taxon>Mycenaceae</taxon>
        <taxon>Mycena</taxon>
    </lineage>
</organism>
<evidence type="ECO:0000313" key="4">
    <source>
        <dbReference type="Proteomes" id="UP000623467"/>
    </source>
</evidence>
<dbReference type="SUPFAM" id="SSF81383">
    <property type="entry name" value="F-box domain"/>
    <property type="match status" value="1"/>
</dbReference>
<dbReference type="InterPro" id="IPR001810">
    <property type="entry name" value="F-box_dom"/>
</dbReference>
<dbReference type="Gene3D" id="1.20.1280.50">
    <property type="match status" value="1"/>
</dbReference>
<dbReference type="Proteomes" id="UP000623467">
    <property type="component" value="Unassembled WGS sequence"/>
</dbReference>
<sequence length="249" mass="27932">MASTSFSMHNILARETERTRGSSSIQIKQLIAESDSKIASIQNEIAVLESQIAALVERREQECAAGDALRYLAAPIRTLPIELLTEIFVLASTAFKHIRDAFRVSQVCRHWRQVASCTPRLWTGPIEVDFYRKREPDEEEVYTNGLKWRMFSRSNHHQVGLTVPPPCDVALDCSLRAQDDLLSHHKHLESLLDSALATLVLLHDSETAAGTTLPYSPHLLAVVRHLASRIAPGVPAHEYDLRPCHDRST</sequence>
<comment type="caution">
    <text evidence="3">The sequence shown here is derived from an EMBL/GenBank/DDBJ whole genome shotgun (WGS) entry which is preliminary data.</text>
</comment>
<dbReference type="OrthoDB" id="3051796at2759"/>
<keyword evidence="4" id="KW-1185">Reference proteome</keyword>
<dbReference type="InterPro" id="IPR036047">
    <property type="entry name" value="F-box-like_dom_sf"/>
</dbReference>
<accession>A0A8H6YG94</accession>
<reference evidence="3" key="1">
    <citation type="submission" date="2020-05" db="EMBL/GenBank/DDBJ databases">
        <title>Mycena genomes resolve the evolution of fungal bioluminescence.</title>
        <authorList>
            <person name="Tsai I.J."/>
        </authorList>
    </citation>
    <scope>NUCLEOTIDE SEQUENCE</scope>
    <source>
        <strain evidence="3">160909Yilan</strain>
    </source>
</reference>
<evidence type="ECO:0000256" key="1">
    <source>
        <dbReference type="SAM" id="Coils"/>
    </source>
</evidence>